<organism evidence="1">
    <name type="scientific">Kitasatospora sp. CMC57</name>
    <dbReference type="NCBI Taxonomy" id="3231513"/>
    <lineage>
        <taxon>Bacteria</taxon>
        <taxon>Bacillati</taxon>
        <taxon>Actinomycetota</taxon>
        <taxon>Actinomycetes</taxon>
        <taxon>Kitasatosporales</taxon>
        <taxon>Streptomycetaceae</taxon>
        <taxon>Kitasatospora</taxon>
    </lineage>
</organism>
<dbReference type="EMBL" id="AP035881">
    <property type="protein sequence ID" value="BFP46809.1"/>
    <property type="molecule type" value="Genomic_DNA"/>
</dbReference>
<proteinExistence type="predicted"/>
<gene>
    <name evidence="1" type="ORF">KCMC57_31770</name>
</gene>
<evidence type="ECO:0000313" key="1">
    <source>
        <dbReference type="EMBL" id="BFP46809.1"/>
    </source>
</evidence>
<sequence length="64" mass="6900">MKGPKRRVQTTPPSSVSGMIYALALMAGVVLIFSGRATVTEASGYIAPFLVIYERTTPRREAKG</sequence>
<reference evidence="1" key="1">
    <citation type="submission" date="2024-07" db="EMBL/GenBank/DDBJ databases">
        <title>Complete genome sequences of cellulolytic bacteria, Kitasatospora sp. CMC57 and Streptomyces sp. CMC78, isolated from Japanese agricultural soil.</title>
        <authorList>
            <person name="Hashimoto T."/>
            <person name="Ito M."/>
            <person name="Iwamoto M."/>
            <person name="Fukahori D."/>
            <person name="Shoda T."/>
            <person name="Sakoda M."/>
            <person name="Morohoshi T."/>
            <person name="Mitsuboshi M."/>
            <person name="Nishizawa T."/>
        </authorList>
    </citation>
    <scope>NUCLEOTIDE SEQUENCE</scope>
    <source>
        <strain evidence="1">CMC57</strain>
    </source>
</reference>
<protein>
    <submittedName>
        <fullName evidence="1">Uncharacterized protein</fullName>
    </submittedName>
</protein>
<dbReference type="AlphaFoldDB" id="A0AB33JZU9"/>
<name>A0AB33JZU9_9ACTN</name>
<accession>A0AB33JZU9</accession>